<dbReference type="KEGG" id="lhi:JP39_09875"/>
<gene>
    <name evidence="1" type="ORF">JP39_09875</name>
</gene>
<name>A0A0K2LEC0_9LACO</name>
<evidence type="ECO:0000313" key="1">
    <source>
        <dbReference type="EMBL" id="ALB29637.1"/>
    </source>
</evidence>
<keyword evidence="2" id="KW-1185">Reference proteome</keyword>
<sequence>MKNRGKIYYLSQKISLWLSVVQTAVRVALEQWFSALTPLTHFEIRVPCEAQNRGARPWLAPVTWQTALLTTTGGRLSILQKKGKKNKDLPQVFIFARDF</sequence>
<evidence type="ECO:0000313" key="2">
    <source>
        <dbReference type="Proteomes" id="UP000061546"/>
    </source>
</evidence>
<proteinExistence type="predicted"/>
<dbReference type="Proteomes" id="UP000061546">
    <property type="component" value="Chromosome"/>
</dbReference>
<reference evidence="1 2" key="1">
    <citation type="submission" date="2015-08" db="EMBL/GenBank/DDBJ databases">
        <title>Genomic sequence of Lactobacillus heilongjiangensis DSM 28069, isolated from Chinese traditional pickle.</title>
        <authorList>
            <person name="Jiang X."/>
            <person name="Zheng B."/>
            <person name="Cheng H."/>
        </authorList>
    </citation>
    <scope>NUCLEOTIDE SEQUENCE [LARGE SCALE GENOMIC DNA]</scope>
    <source>
        <strain evidence="1 2">DSM 28069</strain>
    </source>
</reference>
<organism evidence="1 2">
    <name type="scientific">Companilactobacillus heilongjiangensis</name>
    <dbReference type="NCBI Taxonomy" id="1074467"/>
    <lineage>
        <taxon>Bacteria</taxon>
        <taxon>Bacillati</taxon>
        <taxon>Bacillota</taxon>
        <taxon>Bacilli</taxon>
        <taxon>Lactobacillales</taxon>
        <taxon>Lactobacillaceae</taxon>
        <taxon>Companilactobacillus</taxon>
    </lineage>
</organism>
<dbReference type="AlphaFoldDB" id="A0A0K2LEC0"/>
<accession>A0A0K2LEC0</accession>
<protein>
    <submittedName>
        <fullName evidence="1">Uncharacterized protein</fullName>
    </submittedName>
</protein>
<dbReference type="RefSeq" id="WP_041501236.1">
    <property type="nucleotide sequence ID" value="NZ_BJDV01000005.1"/>
</dbReference>
<dbReference type="EMBL" id="CP012559">
    <property type="protein sequence ID" value="ALB29637.1"/>
    <property type="molecule type" value="Genomic_DNA"/>
</dbReference>